<keyword evidence="2" id="KW-0732">Signal</keyword>
<organism evidence="3 4">
    <name type="scientific">Luteolibacter arcticus</name>
    <dbReference type="NCBI Taxonomy" id="1581411"/>
    <lineage>
        <taxon>Bacteria</taxon>
        <taxon>Pseudomonadati</taxon>
        <taxon>Verrucomicrobiota</taxon>
        <taxon>Verrucomicrobiia</taxon>
        <taxon>Verrucomicrobiales</taxon>
        <taxon>Verrucomicrobiaceae</taxon>
        <taxon>Luteolibacter</taxon>
    </lineage>
</organism>
<keyword evidence="4" id="KW-1185">Reference proteome</keyword>
<feature type="chain" id="PRO_5045603234" evidence="2">
    <location>
        <begin position="24"/>
        <end position="230"/>
    </location>
</feature>
<accession>A0ABT3GNE7</accession>
<feature type="signal peptide" evidence="2">
    <location>
        <begin position="1"/>
        <end position="23"/>
    </location>
</feature>
<evidence type="ECO:0000313" key="4">
    <source>
        <dbReference type="Proteomes" id="UP001320876"/>
    </source>
</evidence>
<evidence type="ECO:0000256" key="1">
    <source>
        <dbReference type="SAM" id="MobiDB-lite"/>
    </source>
</evidence>
<reference evidence="3 4" key="1">
    <citation type="submission" date="2022-10" db="EMBL/GenBank/DDBJ databases">
        <title>Luteolibacter arcticus strain CCTCC AB 2014275, whole genome shotgun sequencing project.</title>
        <authorList>
            <person name="Zhao G."/>
            <person name="Shen L."/>
        </authorList>
    </citation>
    <scope>NUCLEOTIDE SEQUENCE [LARGE SCALE GENOMIC DNA]</scope>
    <source>
        <strain evidence="3 4">CCTCC AB 2014275</strain>
    </source>
</reference>
<evidence type="ECO:0000313" key="3">
    <source>
        <dbReference type="EMBL" id="MCW1925051.1"/>
    </source>
</evidence>
<dbReference type="RefSeq" id="WP_264489159.1">
    <property type="nucleotide sequence ID" value="NZ_JAPDDT010000011.1"/>
</dbReference>
<gene>
    <name evidence="3" type="ORF">OKA05_20995</name>
</gene>
<comment type="caution">
    <text evidence="3">The sequence shown here is derived from an EMBL/GenBank/DDBJ whole genome shotgun (WGS) entry which is preliminary data.</text>
</comment>
<proteinExistence type="predicted"/>
<evidence type="ECO:0000256" key="2">
    <source>
        <dbReference type="SAM" id="SignalP"/>
    </source>
</evidence>
<sequence length="230" mass="24104">MKAIPLLRLLVAAAVVSCGALHAQDSASIRLLAFSRVGDALEVMVAGADGKLLNDKPLALPTEQLSPAVTVGTRSLVFQTPGATPAPLGKVDLPATGKDFILIFLPDAKAATPSYKVDPVPVPEGGFGSGDHAFVNYSGSNVGFVIGGEKLQVPQGKSATYHPKETGGNRTMAGYHQGKDGKWSTTPFYSSRLIIQEGVRNLVLIVRDPKTGLPDFRGISDFVEKPAATP</sequence>
<protein>
    <submittedName>
        <fullName evidence="3">Uncharacterized protein</fullName>
    </submittedName>
</protein>
<dbReference type="EMBL" id="JAPDDT010000011">
    <property type="protein sequence ID" value="MCW1925051.1"/>
    <property type="molecule type" value="Genomic_DNA"/>
</dbReference>
<name>A0ABT3GNE7_9BACT</name>
<dbReference type="Proteomes" id="UP001320876">
    <property type="component" value="Unassembled WGS sequence"/>
</dbReference>
<feature type="region of interest" description="Disordered" evidence="1">
    <location>
        <begin position="158"/>
        <end position="177"/>
    </location>
</feature>